<protein>
    <recommendedName>
        <fullName evidence="2">DUF1690-domain-containing protein</fullName>
    </recommendedName>
</protein>
<name>A0A1X0RA66_RHIZD</name>
<organism evidence="1">
    <name type="scientific">Rhizopus microsporus var. microsporus</name>
    <dbReference type="NCBI Taxonomy" id="86635"/>
    <lineage>
        <taxon>Eukaryota</taxon>
        <taxon>Fungi</taxon>
        <taxon>Fungi incertae sedis</taxon>
        <taxon>Mucoromycota</taxon>
        <taxon>Mucoromycotina</taxon>
        <taxon>Mucoromycetes</taxon>
        <taxon>Mucorales</taxon>
        <taxon>Mucorineae</taxon>
        <taxon>Rhizopodaceae</taxon>
        <taxon>Rhizopus</taxon>
    </lineage>
</organism>
<dbReference type="Proteomes" id="UP000242414">
    <property type="component" value="Unassembled WGS sequence"/>
</dbReference>
<dbReference type="Pfam" id="PF07956">
    <property type="entry name" value="DUF1690"/>
    <property type="match status" value="1"/>
</dbReference>
<dbReference type="AlphaFoldDB" id="A0A1X0RA66"/>
<evidence type="ECO:0008006" key="2">
    <source>
        <dbReference type="Google" id="ProtNLM"/>
    </source>
</evidence>
<evidence type="ECO:0000313" key="1">
    <source>
        <dbReference type="EMBL" id="ORE08923.1"/>
    </source>
</evidence>
<dbReference type="VEuPathDB" id="FungiDB:BCV72DRAFT_303298"/>
<dbReference type="OrthoDB" id="5544375at2759"/>
<sequence length="158" mass="18295">MGLAQSKTQEEPIIFINPNVPVQFTPSFIHSLEKKVEQTTERAEARQVEALVRERVAEELVKMKQAEKEISQKLQVESARNDNHQLSSLETSDDIENMIKNIQRTTTKEIPLEIKKHQEKVIACYNNNKDRSLDCWKEVIDFKQAVLDEQKKFVSKAS</sequence>
<reference evidence="1" key="1">
    <citation type="journal article" date="2016" name="Proc. Natl. Acad. Sci. U.S.A.">
        <title>Lipid metabolic changes in an early divergent fungus govern the establishment of a mutualistic symbiosis with endobacteria.</title>
        <authorList>
            <person name="Lastovetsky O.A."/>
            <person name="Gaspar M.L."/>
            <person name="Mondo S.J."/>
            <person name="LaButti K.M."/>
            <person name="Sandor L."/>
            <person name="Grigoriev I.V."/>
            <person name="Henry S.A."/>
            <person name="Pawlowska T.E."/>
        </authorList>
    </citation>
    <scope>NUCLEOTIDE SEQUENCE [LARGE SCALE GENOMIC DNA]</scope>
    <source>
        <strain evidence="1">ATCC 52814</strain>
    </source>
</reference>
<dbReference type="InterPro" id="IPR012471">
    <property type="entry name" value="DUF1690"/>
</dbReference>
<proteinExistence type="predicted"/>
<accession>A0A1X0RA66</accession>
<dbReference type="EMBL" id="KV921882">
    <property type="protein sequence ID" value="ORE08923.1"/>
    <property type="molecule type" value="Genomic_DNA"/>
</dbReference>
<gene>
    <name evidence="1" type="ORF">BCV72DRAFT_303298</name>
</gene>